<dbReference type="SUPFAM" id="SSF54292">
    <property type="entry name" value="2Fe-2S ferredoxin-like"/>
    <property type="match status" value="1"/>
</dbReference>
<protein>
    <submittedName>
        <fullName evidence="10">PDR/VanB family oxidoreductase</fullName>
        <ecNumber evidence="10">1.-.-.-</ecNumber>
    </submittedName>
</protein>
<keyword evidence="4" id="KW-0479">Metal-binding</keyword>
<dbReference type="Pfam" id="PF22290">
    <property type="entry name" value="DmmA-like_N"/>
    <property type="match status" value="1"/>
</dbReference>
<dbReference type="InterPro" id="IPR050415">
    <property type="entry name" value="MRET"/>
</dbReference>
<dbReference type="InterPro" id="IPR039261">
    <property type="entry name" value="FNR_nucleotide-bd"/>
</dbReference>
<dbReference type="GO" id="GO:0016491">
    <property type="term" value="F:oxidoreductase activity"/>
    <property type="evidence" value="ECO:0007669"/>
    <property type="project" value="UniProtKB-KW"/>
</dbReference>
<dbReference type="PROSITE" id="PS51085">
    <property type="entry name" value="2FE2S_FER_2"/>
    <property type="match status" value="1"/>
</dbReference>
<sequence>MSDELKLVVARTRMLCADVREIVLDDPTGAILPSFPAGSHIAVEWFPGQRNSYSLTGPSVEPERYSISVRLDPAGRGGSRWAHELRVGDTVRISPPRSEFAPVATARHHLLLAGGIGVTPILSHVRAAVLWRRSFEVVYAHRSGAAPHLDEMSALCGDRLTVAESRERFWENVTPALARSPLGTHLYVCGPASMVDAVTAAATAAGWPSGRVHSEPFAAGAVTGGTAFTARLARSGIELAVASDISLLDALREHGAQVPSLCGRGVCGECRLTVRGGPVDHRDSYLTDDERDLGDSIMACVSRAAATHLELDL</sequence>
<dbReference type="Gene3D" id="3.10.20.30">
    <property type="match status" value="1"/>
</dbReference>
<dbReference type="EC" id="1.-.-.-" evidence="10"/>
<keyword evidence="2" id="KW-0285">Flavoprotein</keyword>
<comment type="cofactor">
    <cofactor evidence="1">
        <name>FAD</name>
        <dbReference type="ChEBI" id="CHEBI:57692"/>
    </cofactor>
</comment>
<dbReference type="InterPro" id="IPR001041">
    <property type="entry name" value="2Fe-2S_ferredoxin-type"/>
</dbReference>
<feature type="domain" description="FAD-binding FR-type" evidence="9">
    <location>
        <begin position="2"/>
        <end position="103"/>
    </location>
</feature>
<name>A0ABV3FZU3_9NOCA</name>
<evidence type="ECO:0000256" key="2">
    <source>
        <dbReference type="ARBA" id="ARBA00022630"/>
    </source>
</evidence>
<keyword evidence="7" id="KW-0411">Iron-sulfur</keyword>
<dbReference type="EMBL" id="JBFAKC010000012">
    <property type="protein sequence ID" value="MEV0710951.1"/>
    <property type="molecule type" value="Genomic_DNA"/>
</dbReference>
<evidence type="ECO:0000256" key="4">
    <source>
        <dbReference type="ARBA" id="ARBA00022723"/>
    </source>
</evidence>
<dbReference type="PROSITE" id="PS51384">
    <property type="entry name" value="FAD_FR"/>
    <property type="match status" value="1"/>
</dbReference>
<evidence type="ECO:0000256" key="5">
    <source>
        <dbReference type="ARBA" id="ARBA00023002"/>
    </source>
</evidence>
<dbReference type="RefSeq" id="WP_357787069.1">
    <property type="nucleotide sequence ID" value="NZ_JBFAKC010000012.1"/>
</dbReference>
<dbReference type="PANTHER" id="PTHR47354">
    <property type="entry name" value="NADH OXIDOREDUCTASE HCR"/>
    <property type="match status" value="1"/>
</dbReference>
<dbReference type="Gene3D" id="2.40.30.10">
    <property type="entry name" value="Translation factors"/>
    <property type="match status" value="1"/>
</dbReference>
<dbReference type="PANTHER" id="PTHR47354:SF1">
    <property type="entry name" value="CARNITINE MONOOXYGENASE REDUCTASE SUBUNIT"/>
    <property type="match status" value="1"/>
</dbReference>
<dbReference type="SUPFAM" id="SSF52343">
    <property type="entry name" value="Ferredoxin reductase-like, C-terminal NADP-linked domain"/>
    <property type="match status" value="1"/>
</dbReference>
<dbReference type="InterPro" id="IPR017927">
    <property type="entry name" value="FAD-bd_FR_type"/>
</dbReference>
<gene>
    <name evidence="10" type="ORF">AB0I48_25620</name>
</gene>
<evidence type="ECO:0000259" key="8">
    <source>
        <dbReference type="PROSITE" id="PS51085"/>
    </source>
</evidence>
<dbReference type="Pfam" id="PF00111">
    <property type="entry name" value="Fer2"/>
    <property type="match status" value="1"/>
</dbReference>
<evidence type="ECO:0000256" key="3">
    <source>
        <dbReference type="ARBA" id="ARBA00022714"/>
    </source>
</evidence>
<evidence type="ECO:0000313" key="11">
    <source>
        <dbReference type="Proteomes" id="UP001551695"/>
    </source>
</evidence>
<organism evidence="10 11">
    <name type="scientific">Nocardia aurea</name>
    <dbReference type="NCBI Taxonomy" id="2144174"/>
    <lineage>
        <taxon>Bacteria</taxon>
        <taxon>Bacillati</taxon>
        <taxon>Actinomycetota</taxon>
        <taxon>Actinomycetes</taxon>
        <taxon>Mycobacteriales</taxon>
        <taxon>Nocardiaceae</taxon>
        <taxon>Nocardia</taxon>
    </lineage>
</organism>
<comment type="caution">
    <text evidence="10">The sequence shown here is derived from an EMBL/GenBank/DDBJ whole genome shotgun (WGS) entry which is preliminary data.</text>
</comment>
<dbReference type="SUPFAM" id="SSF63380">
    <property type="entry name" value="Riboflavin synthase domain-like"/>
    <property type="match status" value="1"/>
</dbReference>
<evidence type="ECO:0000313" key="10">
    <source>
        <dbReference type="EMBL" id="MEV0710951.1"/>
    </source>
</evidence>
<dbReference type="InterPro" id="IPR017938">
    <property type="entry name" value="Riboflavin_synthase-like_b-brl"/>
</dbReference>
<keyword evidence="11" id="KW-1185">Reference proteome</keyword>
<dbReference type="InterPro" id="IPR054582">
    <property type="entry name" value="DmmA-like_N"/>
</dbReference>
<dbReference type="InterPro" id="IPR012675">
    <property type="entry name" value="Beta-grasp_dom_sf"/>
</dbReference>
<dbReference type="Gene3D" id="3.40.50.80">
    <property type="entry name" value="Nucleotide-binding domain of ferredoxin-NADP reductase (FNR) module"/>
    <property type="match status" value="1"/>
</dbReference>
<evidence type="ECO:0000256" key="6">
    <source>
        <dbReference type="ARBA" id="ARBA00023004"/>
    </source>
</evidence>
<proteinExistence type="predicted"/>
<keyword evidence="6" id="KW-0408">Iron</keyword>
<keyword evidence="5 10" id="KW-0560">Oxidoreductase</keyword>
<dbReference type="PRINTS" id="PR00409">
    <property type="entry name" value="PHDIOXRDTASE"/>
</dbReference>
<keyword evidence="3" id="KW-0001">2Fe-2S</keyword>
<evidence type="ECO:0000256" key="1">
    <source>
        <dbReference type="ARBA" id="ARBA00001974"/>
    </source>
</evidence>
<feature type="domain" description="2Fe-2S ferredoxin-type" evidence="8">
    <location>
        <begin position="228"/>
        <end position="313"/>
    </location>
</feature>
<evidence type="ECO:0000256" key="7">
    <source>
        <dbReference type="ARBA" id="ARBA00023014"/>
    </source>
</evidence>
<dbReference type="InterPro" id="IPR036010">
    <property type="entry name" value="2Fe-2S_ferredoxin-like_sf"/>
</dbReference>
<reference evidence="10 11" key="1">
    <citation type="submission" date="2024-06" db="EMBL/GenBank/DDBJ databases">
        <title>The Natural Products Discovery Center: Release of the First 8490 Sequenced Strains for Exploring Actinobacteria Biosynthetic Diversity.</title>
        <authorList>
            <person name="Kalkreuter E."/>
            <person name="Kautsar S.A."/>
            <person name="Yang D."/>
            <person name="Bader C.D."/>
            <person name="Teijaro C.N."/>
            <person name="Fluegel L."/>
            <person name="Davis C.M."/>
            <person name="Simpson J.R."/>
            <person name="Lauterbach L."/>
            <person name="Steele A.D."/>
            <person name="Gui C."/>
            <person name="Meng S."/>
            <person name="Li G."/>
            <person name="Viehrig K."/>
            <person name="Ye F."/>
            <person name="Su P."/>
            <person name="Kiefer A.F."/>
            <person name="Nichols A."/>
            <person name="Cepeda A.J."/>
            <person name="Yan W."/>
            <person name="Fan B."/>
            <person name="Jiang Y."/>
            <person name="Adhikari A."/>
            <person name="Zheng C.-J."/>
            <person name="Schuster L."/>
            <person name="Cowan T.M."/>
            <person name="Smanski M.J."/>
            <person name="Chevrette M.G."/>
            <person name="De Carvalho L.P.S."/>
            <person name="Shen B."/>
        </authorList>
    </citation>
    <scope>NUCLEOTIDE SEQUENCE [LARGE SCALE GENOMIC DNA]</scope>
    <source>
        <strain evidence="10 11">NPDC050403</strain>
    </source>
</reference>
<accession>A0ABV3FZU3</accession>
<dbReference type="CDD" id="cd06185">
    <property type="entry name" value="PDR_like"/>
    <property type="match status" value="1"/>
</dbReference>
<dbReference type="CDD" id="cd00207">
    <property type="entry name" value="fer2"/>
    <property type="match status" value="1"/>
</dbReference>
<dbReference type="Proteomes" id="UP001551695">
    <property type="component" value="Unassembled WGS sequence"/>
</dbReference>
<evidence type="ECO:0000259" key="9">
    <source>
        <dbReference type="PROSITE" id="PS51384"/>
    </source>
</evidence>